<proteinExistence type="inferred from homology"/>
<name>A0A0K1IQ24_HALGI</name>
<keyword evidence="4 5" id="KW-0547">Nucleotide-binding</keyword>
<evidence type="ECO:0000313" key="11">
    <source>
        <dbReference type="Proteomes" id="UP000066124"/>
    </source>
</evidence>
<evidence type="ECO:0000259" key="9">
    <source>
        <dbReference type="Pfam" id="PF05189"/>
    </source>
</evidence>
<dbReference type="AlphaFoldDB" id="A0A0K1IQ24"/>
<feature type="region of interest" description="Disordered" evidence="7">
    <location>
        <begin position="340"/>
        <end position="371"/>
    </location>
</feature>
<dbReference type="EMBL" id="CP011947">
    <property type="protein sequence ID" value="AKU06566.1"/>
    <property type="molecule type" value="Genomic_DNA"/>
</dbReference>
<dbReference type="GO" id="GO:0005737">
    <property type="term" value="C:cytoplasm"/>
    <property type="evidence" value="ECO:0007669"/>
    <property type="project" value="UniProtKB-SubCell"/>
</dbReference>
<evidence type="ECO:0000256" key="5">
    <source>
        <dbReference type="HAMAP-Rule" id="MF_00200"/>
    </source>
</evidence>
<dbReference type="NCBIfam" id="TIGR03399">
    <property type="entry name" value="RNA_3prim_cycl"/>
    <property type="match status" value="1"/>
</dbReference>
<feature type="compositionally biased region" description="Low complexity" evidence="7">
    <location>
        <begin position="354"/>
        <end position="363"/>
    </location>
</feature>
<dbReference type="GO" id="GO:0003963">
    <property type="term" value="F:RNA-3'-phosphate cyclase activity"/>
    <property type="evidence" value="ECO:0007669"/>
    <property type="project" value="UniProtKB-UniRule"/>
</dbReference>
<dbReference type="GO" id="GO:0005524">
    <property type="term" value="F:ATP binding"/>
    <property type="evidence" value="ECO:0007669"/>
    <property type="project" value="UniProtKB-KW"/>
</dbReference>
<feature type="compositionally biased region" description="Gly residues" evidence="7">
    <location>
        <begin position="344"/>
        <end position="353"/>
    </location>
</feature>
<dbReference type="Pfam" id="PF05189">
    <property type="entry name" value="RTC_insert"/>
    <property type="match status" value="1"/>
</dbReference>
<evidence type="ECO:0000256" key="4">
    <source>
        <dbReference type="ARBA" id="ARBA00022741"/>
    </source>
</evidence>
<dbReference type="Gene3D" id="3.65.10.20">
    <property type="entry name" value="RNA 3'-terminal phosphate cyclase domain"/>
    <property type="match status" value="1"/>
</dbReference>
<feature type="binding site" evidence="5">
    <location>
        <begin position="294"/>
        <end position="298"/>
    </location>
    <ligand>
        <name>ATP</name>
        <dbReference type="ChEBI" id="CHEBI:30616"/>
    </ligand>
</feature>
<comment type="subcellular location">
    <subcellularLocation>
        <location evidence="5">Cytoplasm</location>
    </subcellularLocation>
</comment>
<dbReference type="RefSeq" id="WP_050458574.1">
    <property type="nucleotide sequence ID" value="NZ_CP011947.1"/>
</dbReference>
<dbReference type="GO" id="GO:0006396">
    <property type="term" value="P:RNA processing"/>
    <property type="evidence" value="ECO:0007669"/>
    <property type="project" value="UniProtKB-UniRule"/>
</dbReference>
<keyword evidence="5" id="KW-0963">Cytoplasm</keyword>
<sequence length="371" mass="37963">MRRLDGRDGGGQPLRTALALSVVTGEPFEMANVRGNRSTPGLKAQHVACVSVAAAVSNADVAGDEVGSSTLRFSPREVRADPVEAAVGTAGSATLVCETLLPAAVALDDPLSLTVTGGTDVRWSPPTDYLRYAKRPLCSTFGVEFGISVPRRGFYPAGGGTLSLRIAPAEPTPTELTRRAEPDELRVYSVASESLADAAVAERQVEGVRDALAEAGVDLPIRSSVSSAESDSPGSAVVVVARGGEDERAGDGSASLVAGFDAYGERGTPAETVGSRAADSLLDWLGGDAPVDRHMADQLLVWVALAGGCVRIPAVTDHVRTNLDVIRAFGYDVTLRAGEDGDRGAGAGAGAGPGAETEARTGAVVESDGGR</sequence>
<dbReference type="InterPro" id="IPR013792">
    <property type="entry name" value="RNA3'P_cycl/enolpyr_Trfase_a/b"/>
</dbReference>
<keyword evidence="5" id="KW-0067">ATP-binding</keyword>
<comment type="catalytic activity">
    <reaction evidence="5">
        <text>a 3'-end 3'-phospho-ribonucleotide-RNA + ATP = a 3'-end 2',3'-cyclophospho-ribonucleotide-RNA + AMP + diphosphate</text>
        <dbReference type="Rhea" id="RHEA:23976"/>
        <dbReference type="Rhea" id="RHEA-COMP:10463"/>
        <dbReference type="Rhea" id="RHEA-COMP:10464"/>
        <dbReference type="ChEBI" id="CHEBI:30616"/>
        <dbReference type="ChEBI" id="CHEBI:33019"/>
        <dbReference type="ChEBI" id="CHEBI:83062"/>
        <dbReference type="ChEBI" id="CHEBI:83064"/>
        <dbReference type="ChEBI" id="CHEBI:456215"/>
        <dbReference type="EC" id="6.5.1.4"/>
    </reaction>
</comment>
<dbReference type="InterPro" id="IPR023797">
    <property type="entry name" value="RNA3'_phos_cyclase_dom"/>
</dbReference>
<dbReference type="KEGG" id="hgi:ABY42_01950"/>
<comment type="function">
    <text evidence="5">Catalyzes the conversion of 3'-phosphate to a 2',3'-cyclic phosphodiester at the end of RNA. The mechanism of action of the enzyme occurs in 3 steps: (A) adenylation of the enzyme by ATP; (B) transfer of adenylate to an RNA-N3'P to produce RNA-N3'PP5'A; (C) and attack of the adjacent 2'-hydroxyl on the 3'-phosphorus in the diester linkage to produce the cyclic end product. The biological role of this enzyme is unknown but it is likely to function in some aspects of cellular RNA processing.</text>
</comment>
<dbReference type="HAMAP" id="MF_00200">
    <property type="entry name" value="RTC"/>
    <property type="match status" value="1"/>
</dbReference>
<feature type="domain" description="RNA 3'-terminal phosphate cyclase" evidence="8">
    <location>
        <begin position="9"/>
        <end position="329"/>
    </location>
</feature>
<protein>
    <recommendedName>
        <fullName evidence="2 5">RNA 3'-terminal phosphate cyclase</fullName>
        <shortName evidence="5">RNA cyclase</shortName>
        <shortName evidence="5">RNA-3'-phosphate cyclase</shortName>
        <ecNumber evidence="5 6">6.5.1.4</ecNumber>
    </recommendedName>
</protein>
<evidence type="ECO:0000256" key="2">
    <source>
        <dbReference type="ARBA" id="ARBA00021428"/>
    </source>
</evidence>
<organism evidence="10 11">
    <name type="scientific">Haloferax gibbonsii</name>
    <dbReference type="NCBI Taxonomy" id="35746"/>
    <lineage>
        <taxon>Archaea</taxon>
        <taxon>Methanobacteriati</taxon>
        <taxon>Methanobacteriota</taxon>
        <taxon>Stenosarchaea group</taxon>
        <taxon>Halobacteria</taxon>
        <taxon>Halobacteriales</taxon>
        <taxon>Haloferacaceae</taxon>
        <taxon>Haloferax</taxon>
    </lineage>
</organism>
<dbReference type="InterPro" id="IPR000228">
    <property type="entry name" value="RNA3'_term_phos_cyc"/>
</dbReference>
<evidence type="ECO:0000256" key="1">
    <source>
        <dbReference type="ARBA" id="ARBA00009206"/>
    </source>
</evidence>
<dbReference type="PATRIC" id="fig|35746.4.peg.418"/>
<dbReference type="InterPro" id="IPR017770">
    <property type="entry name" value="RNA3'_term_phos_cyc_type_1"/>
</dbReference>
<dbReference type="NCBIfam" id="NF003246">
    <property type="entry name" value="PRK04204.1-2"/>
    <property type="match status" value="1"/>
</dbReference>
<feature type="domain" description="RNA 3'-terminal phosphate cyclase insert" evidence="9">
    <location>
        <begin position="183"/>
        <end position="285"/>
    </location>
</feature>
<reference evidence="11" key="1">
    <citation type="journal article" date="2015" name="J. Biotechnol.">
        <title>Complete genome sequence of Haloferax gibbonsii strain ARA6, a potential producer of polyhydroxyalkanoates and halocins isolated from Araruama, Rio de Janeiro, Brasil.</title>
        <authorList>
            <person name="Pinto L.H."/>
            <person name="D'Alincourt Carvalho-Assef A.P."/>
            <person name="Vieira R.P."/>
            <person name="Clementino M.M."/>
            <person name="Albano R.M."/>
        </authorList>
    </citation>
    <scope>NUCLEOTIDE SEQUENCE [LARGE SCALE GENOMIC DNA]</scope>
    <source>
        <strain evidence="11">ARA6</strain>
    </source>
</reference>
<dbReference type="InterPro" id="IPR020719">
    <property type="entry name" value="RNA3'_term_phos_cycl-like_CS"/>
</dbReference>
<keyword evidence="3 5" id="KW-0436">Ligase</keyword>
<dbReference type="Gene3D" id="3.30.360.20">
    <property type="entry name" value="RNA 3'-terminal phosphate cyclase, insert domain"/>
    <property type="match status" value="1"/>
</dbReference>
<dbReference type="InterPro" id="IPR013791">
    <property type="entry name" value="RNA3'-term_phos_cycl_insert"/>
</dbReference>
<dbReference type="PANTHER" id="PTHR11096:SF0">
    <property type="entry name" value="RNA 3'-TERMINAL PHOSPHATE CYCLASE"/>
    <property type="match status" value="1"/>
</dbReference>
<dbReference type="InterPro" id="IPR037136">
    <property type="entry name" value="RNA3'_phos_cyclase_dom_sf"/>
</dbReference>
<dbReference type="Pfam" id="PF01137">
    <property type="entry name" value="RTC"/>
    <property type="match status" value="1"/>
</dbReference>
<dbReference type="SUPFAM" id="SSF55205">
    <property type="entry name" value="EPT/RTPC-like"/>
    <property type="match status" value="1"/>
</dbReference>
<feature type="active site" description="Tele-AMP-histidine intermediate" evidence="5">
    <location>
        <position position="318"/>
    </location>
</feature>
<dbReference type="PANTHER" id="PTHR11096">
    <property type="entry name" value="RNA 3' TERMINAL PHOSPHATE CYCLASE"/>
    <property type="match status" value="1"/>
</dbReference>
<dbReference type="EC" id="6.5.1.4" evidence="5 6"/>
<evidence type="ECO:0000256" key="6">
    <source>
        <dbReference type="NCBIfam" id="TIGR03399"/>
    </source>
</evidence>
<gene>
    <name evidence="5" type="primary">rtcA</name>
    <name evidence="10" type="ORF">ABY42_01950</name>
</gene>
<evidence type="ECO:0000256" key="3">
    <source>
        <dbReference type="ARBA" id="ARBA00022598"/>
    </source>
</evidence>
<dbReference type="PIRSF" id="PIRSF005378">
    <property type="entry name" value="RNA3'_term_phos_cycl_euk"/>
    <property type="match status" value="1"/>
</dbReference>
<comment type="similarity">
    <text evidence="1 5">Belongs to the RNA 3'-terminal cyclase family. Type 1 subfamily.</text>
</comment>
<dbReference type="GeneID" id="25244685"/>
<dbReference type="PROSITE" id="PS01287">
    <property type="entry name" value="RTC"/>
    <property type="match status" value="1"/>
</dbReference>
<evidence type="ECO:0000256" key="7">
    <source>
        <dbReference type="SAM" id="MobiDB-lite"/>
    </source>
</evidence>
<accession>A0A0K1IQ24</accession>
<dbReference type="InterPro" id="IPR036553">
    <property type="entry name" value="RPTC_insert"/>
</dbReference>
<evidence type="ECO:0000313" key="10">
    <source>
        <dbReference type="EMBL" id="AKU06566.1"/>
    </source>
</evidence>
<dbReference type="Proteomes" id="UP000066124">
    <property type="component" value="Chromosome"/>
</dbReference>
<evidence type="ECO:0000259" key="8">
    <source>
        <dbReference type="Pfam" id="PF01137"/>
    </source>
</evidence>
<dbReference type="SUPFAM" id="SSF52913">
    <property type="entry name" value="RNA 3'-terminal phosphate cyclase, RPTC, insert domain"/>
    <property type="match status" value="1"/>
</dbReference>
<comment type="caution">
    <text evidence="5">Lacks conserved residue(s) required for the propagation of feature annotation.</text>
</comment>